<accession>A0A4Y2SH80</accession>
<dbReference type="Proteomes" id="UP000499080">
    <property type="component" value="Unassembled WGS sequence"/>
</dbReference>
<name>A0A4Y2SH80_ARAVE</name>
<organism evidence="2 3">
    <name type="scientific">Araneus ventricosus</name>
    <name type="common">Orbweaver spider</name>
    <name type="synonym">Epeira ventricosa</name>
    <dbReference type="NCBI Taxonomy" id="182803"/>
    <lineage>
        <taxon>Eukaryota</taxon>
        <taxon>Metazoa</taxon>
        <taxon>Ecdysozoa</taxon>
        <taxon>Arthropoda</taxon>
        <taxon>Chelicerata</taxon>
        <taxon>Arachnida</taxon>
        <taxon>Araneae</taxon>
        <taxon>Araneomorphae</taxon>
        <taxon>Entelegynae</taxon>
        <taxon>Araneoidea</taxon>
        <taxon>Araneidae</taxon>
        <taxon>Araneus</taxon>
    </lineage>
</organism>
<evidence type="ECO:0000256" key="1">
    <source>
        <dbReference type="SAM" id="MobiDB-lite"/>
    </source>
</evidence>
<reference evidence="2 3" key="1">
    <citation type="journal article" date="2019" name="Sci. Rep.">
        <title>Orb-weaving spider Araneus ventricosus genome elucidates the spidroin gene catalogue.</title>
        <authorList>
            <person name="Kono N."/>
            <person name="Nakamura H."/>
            <person name="Ohtoshi R."/>
            <person name="Moran D.A.P."/>
            <person name="Shinohara A."/>
            <person name="Yoshida Y."/>
            <person name="Fujiwara M."/>
            <person name="Mori M."/>
            <person name="Tomita M."/>
            <person name="Arakawa K."/>
        </authorList>
    </citation>
    <scope>NUCLEOTIDE SEQUENCE [LARGE SCALE GENOMIC DNA]</scope>
</reference>
<dbReference type="EMBL" id="BGPR01021813">
    <property type="protein sequence ID" value="GBN87467.1"/>
    <property type="molecule type" value="Genomic_DNA"/>
</dbReference>
<comment type="caution">
    <text evidence="2">The sequence shown here is derived from an EMBL/GenBank/DDBJ whole genome shotgun (WGS) entry which is preliminary data.</text>
</comment>
<feature type="region of interest" description="Disordered" evidence="1">
    <location>
        <begin position="1"/>
        <end position="54"/>
    </location>
</feature>
<dbReference type="AlphaFoldDB" id="A0A4Y2SH80"/>
<evidence type="ECO:0000313" key="2">
    <source>
        <dbReference type="EMBL" id="GBN87467.1"/>
    </source>
</evidence>
<feature type="non-terminal residue" evidence="2">
    <location>
        <position position="54"/>
    </location>
</feature>
<keyword evidence="3" id="KW-1185">Reference proteome</keyword>
<sequence length="54" mass="5784">MSRQESQSVNTDISLKPKQRETGVQPITDVLLVSGSDKGHLAPAEEPLASRKGP</sequence>
<gene>
    <name evidence="2" type="ORF">AVEN_74365_1</name>
</gene>
<protein>
    <submittedName>
        <fullName evidence="2">Uncharacterized protein</fullName>
    </submittedName>
</protein>
<feature type="compositionally biased region" description="Polar residues" evidence="1">
    <location>
        <begin position="1"/>
        <end position="13"/>
    </location>
</feature>
<evidence type="ECO:0000313" key="3">
    <source>
        <dbReference type="Proteomes" id="UP000499080"/>
    </source>
</evidence>
<proteinExistence type="predicted"/>